<keyword evidence="9" id="KW-1185">Reference proteome</keyword>
<dbReference type="EMBL" id="GL444841">
    <property type="protein sequence ID" value="EFN60525.1"/>
    <property type="molecule type" value="Genomic_DNA"/>
</dbReference>
<feature type="region of interest" description="Disordered" evidence="5">
    <location>
        <begin position="1186"/>
        <end position="1217"/>
    </location>
</feature>
<feature type="compositionally biased region" description="Basic and acidic residues" evidence="5">
    <location>
        <begin position="559"/>
        <end position="572"/>
    </location>
</feature>
<feature type="compositionally biased region" description="Basic residues" evidence="5">
    <location>
        <begin position="1576"/>
        <end position="1611"/>
    </location>
</feature>
<evidence type="ECO:0000313" key="8">
    <source>
        <dbReference type="EMBL" id="EFN60525.1"/>
    </source>
</evidence>
<dbReference type="STRING" id="104421.E2B1C5"/>
<dbReference type="InterPro" id="IPR007854">
    <property type="entry name" value="Fip1_dom"/>
</dbReference>
<dbReference type="Pfam" id="PF05182">
    <property type="entry name" value="Fip1"/>
    <property type="match status" value="1"/>
</dbReference>
<dbReference type="GO" id="GO:0006397">
    <property type="term" value="P:mRNA processing"/>
    <property type="evidence" value="ECO:0007669"/>
    <property type="project" value="UniProtKB-KW"/>
</dbReference>
<dbReference type="PANTHER" id="PTHR13484">
    <property type="entry name" value="FIP1-LIKE 1 PROTEIN"/>
    <property type="match status" value="1"/>
</dbReference>
<feature type="compositionally biased region" description="Acidic residues" evidence="5">
    <location>
        <begin position="1202"/>
        <end position="1216"/>
    </location>
</feature>
<dbReference type="OrthoDB" id="1917198at2759"/>
<dbReference type="InterPro" id="IPR000082">
    <property type="entry name" value="SEA_dom"/>
</dbReference>
<evidence type="ECO:0000256" key="5">
    <source>
        <dbReference type="SAM" id="MobiDB-lite"/>
    </source>
</evidence>
<name>E2B1C5_CAMFO</name>
<feature type="transmembrane region" description="Helical" evidence="6">
    <location>
        <begin position="42"/>
        <end position="69"/>
    </location>
</feature>
<dbReference type="GO" id="GO:0005847">
    <property type="term" value="C:mRNA cleavage and polyadenylation specificity factor complex"/>
    <property type="evidence" value="ECO:0007669"/>
    <property type="project" value="TreeGrafter"/>
</dbReference>
<feature type="region of interest" description="Disordered" evidence="5">
    <location>
        <begin position="557"/>
        <end position="581"/>
    </location>
</feature>
<keyword evidence="6" id="KW-0812">Transmembrane</keyword>
<comment type="subcellular location">
    <subcellularLocation>
        <location evidence="1">Nucleus</location>
    </subcellularLocation>
</comment>
<sequence>MNDGYFHRRSPYAYQNDYYLTPRSTWSKASIARVNSNSTWRFSAMLIISSILVLIAVLAIAGLALWMVIRTDSKNAIIEFSCSFRIIRGEKYNPMLKLSTSMVFREKERKFQNIFELLFRKSILGSSYKRTTIEKFENGTLKVFFRLYLDRKKIPRSIINVEDTIEDIIVKETYSISSLFKDMELDLTTVSVKRINKEERGKIGSINQKQEQQKHTMVTKNSLLRPNRTNNLILSSKSKTNTVRPAKIDSNESDIDFSNIPTIKGTYRATKVNISTAYNSTKGTSKLTPDIKDTTRKILSHEQITRSNKTSNFMNYSPTDKPTISFTKSTTVMFNEEKLNGKKKDELKTSQELRITTTQSNLDIFKDFHNPDLETSPWKPIIPGYINTEFKLLSDSDIEESNRTELSTQKIVSFTNDLRSNIKQLDNKTSTTPSTILGLSESVNFHDISTISTDITGFPGDRIVPDLTMSKSEDNEKPDIEVAGQLPSETYNVRLKVSSEYDSKDKTISNSKILESLITRNVFENISIKDDALFYKDHADSNDTQKAEEKFDNLVSTIKPDDTESHHSEKNSSKSPTRGIGIAEPILDTEIELETRNKDSTLTLNENEKYTLQDKNVDINSQQPIYTSYNTPDLNGGGFGPGLIENSATIRPFRHTIPVDKITSVVNYNDNISLRYSDDLFLSNDEMEAESNMSQDKVMTPLLPNSEIVEMETFVTEYDDTTVQPSNYEQIISTNPNINDERDDELSYLSTTESYSDPIKKLIVENSDDKKSISRNSTFIEIDIVKHTPGQSNKSSESYAETTTMNNNNDIKKVYNDTLKAYVVKNLAPVNNNTGIDKLVQSRPKIDSIESTSLEQLFETRNYTSERNVMNTKPIVFDRFSSHEISPDSTRFREKESSTHKSTIIEQIVEIVTSISTRVSSNIKNNSVVSKLIITNSTNPITRSDKISASNEADRLFGLTTTEKVVSSIQDQPSLSLKNSRTMQTSDKKTLTFEENQILLEKLKQLAKIRTDDDFVQIRRNNSNSSVKLQFQDSNVSSLNIDELKKIANIMTENKTLKNVNLGVTLSRDGVKIFTKVLNKIEDQTNEALTTIRPDFKISPNSNREKGRMADENEDQWLYGDSTDGKEYVNIPSEIQQNDSTKTQEKSQIPEDLKMEGINETPPEMQDIDFPVEGHEESSLLNNVQEENNMDTNKNGIREASSQEDGEAASDSDSDDDVHVVIGDIKSTPAYGSLNIKRGGLLTNASGVPDKLSKQPGKFSIDEFETIGVINGIPAHEYNLDQLEDKPWRQPGADITDYFNYGFNEETWRAYCERQKRMRSESGVGLILNAGGSGGNPGSMRVPQVAITNDNSKYSGIMGPKRAGPPPGRKMAGTIDVIGSSGLASRRNLDKSPPKGNVIQVMTADRREYSRKPGFPDMSVPPPGAGMPPPFDMPPPGYAGEPAPFYMPETDPYYQSYEPTQDNQWGNDPTWQPTNLAIPMTEGEDDKDMGPKTIPTMVPPTSIPPLMQPRDQRDGRDRERDRDRDRELDSMGRDRDRDKDRDRDRDREKDSMIRDRDRDRDSMTRDEDRERDRSRSQYRHKDRHRHRSRSRSRRHKSRSRSPSRRKKKSRRSDRERSKEESE</sequence>
<keyword evidence="3" id="KW-0507">mRNA processing</keyword>
<organism evidence="9">
    <name type="scientific">Camponotus floridanus</name>
    <name type="common">Florida carpenter ant</name>
    <dbReference type="NCBI Taxonomy" id="104421"/>
    <lineage>
        <taxon>Eukaryota</taxon>
        <taxon>Metazoa</taxon>
        <taxon>Ecdysozoa</taxon>
        <taxon>Arthropoda</taxon>
        <taxon>Hexapoda</taxon>
        <taxon>Insecta</taxon>
        <taxon>Pterygota</taxon>
        <taxon>Neoptera</taxon>
        <taxon>Endopterygota</taxon>
        <taxon>Hymenoptera</taxon>
        <taxon>Apocrita</taxon>
        <taxon>Aculeata</taxon>
        <taxon>Formicoidea</taxon>
        <taxon>Formicidae</taxon>
        <taxon>Formicinae</taxon>
        <taxon>Camponotus</taxon>
    </lineage>
</organism>
<evidence type="ECO:0000256" key="6">
    <source>
        <dbReference type="SAM" id="Phobius"/>
    </source>
</evidence>
<feature type="compositionally biased region" description="Basic and acidic residues" evidence="5">
    <location>
        <begin position="1612"/>
        <end position="1622"/>
    </location>
</feature>
<dbReference type="SUPFAM" id="SSF82671">
    <property type="entry name" value="SEA domain"/>
    <property type="match status" value="1"/>
</dbReference>
<keyword evidence="6" id="KW-0472">Membrane</keyword>
<evidence type="ECO:0000313" key="9">
    <source>
        <dbReference type="Proteomes" id="UP000000311"/>
    </source>
</evidence>
<feature type="region of interest" description="Disordered" evidence="5">
    <location>
        <begin position="1419"/>
        <end position="1622"/>
    </location>
</feature>
<feature type="compositionally biased region" description="Basic and acidic residues" evidence="5">
    <location>
        <begin position="1510"/>
        <end position="1575"/>
    </location>
</feature>
<dbReference type="PANTHER" id="PTHR13484:SF0">
    <property type="entry name" value="PRE-MRNA 3'-END-PROCESSING FACTOR FIP1"/>
    <property type="match status" value="1"/>
</dbReference>
<feature type="region of interest" description="Disordered" evidence="5">
    <location>
        <begin position="1132"/>
        <end position="1152"/>
    </location>
</feature>
<feature type="domain" description="SEA" evidence="7">
    <location>
        <begin position="76"/>
        <end position="197"/>
    </location>
</feature>
<dbReference type="Proteomes" id="UP000000311">
    <property type="component" value="Unassembled WGS sequence"/>
</dbReference>
<dbReference type="Gene3D" id="3.30.70.960">
    <property type="entry name" value="SEA domain"/>
    <property type="match status" value="1"/>
</dbReference>
<protein>
    <submittedName>
        <fullName evidence="8">Pre-mRNA 3'-end-processing factor FIP1</fullName>
    </submittedName>
</protein>
<evidence type="ECO:0000259" key="7">
    <source>
        <dbReference type="PROSITE" id="PS50024"/>
    </source>
</evidence>
<dbReference type="Pfam" id="PF01390">
    <property type="entry name" value="SEA"/>
    <property type="match status" value="1"/>
</dbReference>
<proteinExistence type="inferred from homology"/>
<feature type="compositionally biased region" description="Basic and acidic residues" evidence="5">
    <location>
        <begin position="1142"/>
        <end position="1152"/>
    </location>
</feature>
<dbReference type="InterPro" id="IPR051187">
    <property type="entry name" value="Pre-mRNA_3'-end_processing_reg"/>
</dbReference>
<accession>E2B1C5</accession>
<feature type="compositionally biased region" description="Pro residues" evidence="5">
    <location>
        <begin position="1497"/>
        <end position="1507"/>
    </location>
</feature>
<evidence type="ECO:0000256" key="3">
    <source>
        <dbReference type="ARBA" id="ARBA00022664"/>
    </source>
</evidence>
<feature type="compositionally biased region" description="Polar residues" evidence="5">
    <location>
        <begin position="1457"/>
        <end position="1475"/>
    </location>
</feature>
<gene>
    <name evidence="8" type="ORF">EAG_12484</name>
</gene>
<evidence type="ECO:0000256" key="4">
    <source>
        <dbReference type="ARBA" id="ARBA00023242"/>
    </source>
</evidence>
<comment type="similarity">
    <text evidence="2">Belongs to the FIP1 family.</text>
</comment>
<evidence type="ECO:0000256" key="1">
    <source>
        <dbReference type="ARBA" id="ARBA00004123"/>
    </source>
</evidence>
<keyword evidence="6" id="KW-1133">Transmembrane helix</keyword>
<dbReference type="PROSITE" id="PS50024">
    <property type="entry name" value="SEA"/>
    <property type="match status" value="1"/>
</dbReference>
<dbReference type="InParanoid" id="E2B1C5"/>
<reference evidence="8 9" key="1">
    <citation type="journal article" date="2010" name="Science">
        <title>Genomic comparison of the ants Camponotus floridanus and Harpegnathos saltator.</title>
        <authorList>
            <person name="Bonasio R."/>
            <person name="Zhang G."/>
            <person name="Ye C."/>
            <person name="Mutti N.S."/>
            <person name="Fang X."/>
            <person name="Qin N."/>
            <person name="Donahue G."/>
            <person name="Yang P."/>
            <person name="Li Q."/>
            <person name="Li C."/>
            <person name="Zhang P."/>
            <person name="Huang Z."/>
            <person name="Berger S.L."/>
            <person name="Reinberg D."/>
            <person name="Wang J."/>
            <person name="Liebig J."/>
        </authorList>
    </citation>
    <scope>NUCLEOTIDE SEQUENCE [LARGE SCALE GENOMIC DNA]</scope>
    <source>
        <strain evidence="9">C129</strain>
    </source>
</reference>
<feature type="compositionally biased region" description="Pro residues" evidence="5">
    <location>
        <begin position="1419"/>
        <end position="1437"/>
    </location>
</feature>
<dbReference type="InterPro" id="IPR036364">
    <property type="entry name" value="SEA_dom_sf"/>
</dbReference>
<evidence type="ECO:0000256" key="2">
    <source>
        <dbReference type="ARBA" id="ARBA00007459"/>
    </source>
</evidence>
<keyword evidence="4" id="KW-0539">Nucleus</keyword>
<feature type="compositionally biased region" description="Polar residues" evidence="5">
    <location>
        <begin position="1186"/>
        <end position="1195"/>
    </location>
</feature>